<comment type="subcellular location">
    <subcellularLocation>
        <location evidence="3">Chromosome</location>
    </subcellularLocation>
    <subcellularLocation>
        <location evidence="2">Nucleus</location>
    </subcellularLocation>
</comment>
<keyword evidence="12" id="KW-0804">Transcription</keyword>
<feature type="coiled-coil region" evidence="16">
    <location>
        <begin position="636"/>
        <end position="677"/>
    </location>
</feature>
<dbReference type="GO" id="GO:0005694">
    <property type="term" value="C:chromosome"/>
    <property type="evidence" value="ECO:0007669"/>
    <property type="project" value="UniProtKB-SubCell"/>
</dbReference>
<dbReference type="PROSITE" id="PS50280">
    <property type="entry name" value="SET"/>
    <property type="match status" value="1"/>
</dbReference>
<evidence type="ECO:0000256" key="14">
    <source>
        <dbReference type="ARBA" id="ARBA00030091"/>
    </source>
</evidence>
<feature type="domain" description="Post-SET" evidence="20">
    <location>
        <begin position="323"/>
        <end position="339"/>
    </location>
</feature>
<organism evidence="22 23">
    <name type="scientific">Gomphillus americanus</name>
    <dbReference type="NCBI Taxonomy" id="1940652"/>
    <lineage>
        <taxon>Eukaryota</taxon>
        <taxon>Fungi</taxon>
        <taxon>Dikarya</taxon>
        <taxon>Ascomycota</taxon>
        <taxon>Pezizomycotina</taxon>
        <taxon>Lecanoromycetes</taxon>
        <taxon>OSLEUM clade</taxon>
        <taxon>Ostropomycetidae</taxon>
        <taxon>Ostropales</taxon>
        <taxon>Graphidaceae</taxon>
        <taxon>Gomphilloideae</taxon>
        <taxon>Gomphillus</taxon>
    </lineage>
</organism>
<evidence type="ECO:0000256" key="6">
    <source>
        <dbReference type="ARBA" id="ARBA00022454"/>
    </source>
</evidence>
<evidence type="ECO:0000256" key="9">
    <source>
        <dbReference type="ARBA" id="ARBA00022679"/>
    </source>
</evidence>
<feature type="region of interest" description="Disordered" evidence="17">
    <location>
        <begin position="615"/>
        <end position="634"/>
    </location>
</feature>
<evidence type="ECO:0000256" key="16">
    <source>
        <dbReference type="SAM" id="Coils"/>
    </source>
</evidence>
<feature type="region of interest" description="Disordered" evidence="17">
    <location>
        <begin position="520"/>
        <end position="594"/>
    </location>
</feature>
<evidence type="ECO:0000256" key="3">
    <source>
        <dbReference type="ARBA" id="ARBA00004286"/>
    </source>
</evidence>
<dbReference type="SMART" id="SM00570">
    <property type="entry name" value="AWS"/>
    <property type="match status" value="1"/>
</dbReference>
<feature type="compositionally biased region" description="Polar residues" evidence="17">
    <location>
        <begin position="781"/>
        <end position="796"/>
    </location>
</feature>
<evidence type="ECO:0000313" key="22">
    <source>
        <dbReference type="EMBL" id="CAF9923010.1"/>
    </source>
</evidence>
<dbReference type="Pfam" id="PF08711">
    <property type="entry name" value="Med26"/>
    <property type="match status" value="1"/>
</dbReference>
<dbReference type="PROSITE" id="PS50020">
    <property type="entry name" value="WW_DOMAIN_2"/>
    <property type="match status" value="1"/>
</dbReference>
<dbReference type="Gene3D" id="1.10.1740.100">
    <property type="entry name" value="Set2, Rpb1 interacting domain"/>
    <property type="match status" value="1"/>
</dbReference>
<dbReference type="InterPro" id="IPR013257">
    <property type="entry name" value="SRI"/>
</dbReference>
<feature type="compositionally biased region" description="Basic and acidic residues" evidence="17">
    <location>
        <begin position="805"/>
        <end position="818"/>
    </location>
</feature>
<feature type="domain" description="AWS" evidence="21">
    <location>
        <begin position="146"/>
        <end position="197"/>
    </location>
</feature>
<dbReference type="Pfam" id="PF17907">
    <property type="entry name" value="AWS"/>
    <property type="match status" value="1"/>
</dbReference>
<comment type="caution">
    <text evidence="22">The sequence shown here is derived from an EMBL/GenBank/DDBJ whole genome shotgun (WGS) entry which is preliminary data.</text>
</comment>
<dbReference type="Proteomes" id="UP000664169">
    <property type="component" value="Unassembled WGS sequence"/>
</dbReference>
<dbReference type="Pfam" id="PF08236">
    <property type="entry name" value="SRI"/>
    <property type="match status" value="1"/>
</dbReference>
<feature type="domain" description="SET" evidence="19">
    <location>
        <begin position="199"/>
        <end position="316"/>
    </location>
</feature>
<feature type="compositionally biased region" description="Basic and acidic residues" evidence="17">
    <location>
        <begin position="849"/>
        <end position="858"/>
    </location>
</feature>
<dbReference type="GO" id="GO:0005634">
    <property type="term" value="C:nucleus"/>
    <property type="evidence" value="ECO:0007669"/>
    <property type="project" value="UniProtKB-SubCell"/>
</dbReference>
<dbReference type="GO" id="GO:0032259">
    <property type="term" value="P:methylation"/>
    <property type="evidence" value="ECO:0007669"/>
    <property type="project" value="UniProtKB-KW"/>
</dbReference>
<name>A0A8H3FG20_9LECA</name>
<dbReference type="CDD" id="cd19172">
    <property type="entry name" value="SET_SETD2"/>
    <property type="match status" value="1"/>
</dbReference>
<dbReference type="InterPro" id="IPR038190">
    <property type="entry name" value="SRI_sf"/>
</dbReference>
<dbReference type="InterPro" id="IPR050777">
    <property type="entry name" value="SET2_Histone-Lys_MeTrsfase"/>
</dbReference>
<evidence type="ECO:0000259" key="21">
    <source>
        <dbReference type="PROSITE" id="PS51215"/>
    </source>
</evidence>
<feature type="compositionally biased region" description="Polar residues" evidence="17">
    <location>
        <begin position="28"/>
        <end position="66"/>
    </location>
</feature>
<dbReference type="Pfam" id="PF00856">
    <property type="entry name" value="SET"/>
    <property type="match status" value="1"/>
</dbReference>
<dbReference type="GO" id="GO:0140955">
    <property type="term" value="F:histone H3K36 trimethyltransferase activity"/>
    <property type="evidence" value="ECO:0007669"/>
    <property type="project" value="UniProtKB-EC"/>
</dbReference>
<evidence type="ECO:0000259" key="19">
    <source>
        <dbReference type="PROSITE" id="PS50280"/>
    </source>
</evidence>
<feature type="compositionally biased region" description="Polar residues" evidence="17">
    <location>
        <begin position="942"/>
        <end position="955"/>
    </location>
</feature>
<dbReference type="InterPro" id="IPR001214">
    <property type="entry name" value="SET_dom"/>
</dbReference>
<dbReference type="SMART" id="SM00456">
    <property type="entry name" value="WW"/>
    <property type="match status" value="1"/>
</dbReference>
<evidence type="ECO:0000256" key="17">
    <source>
        <dbReference type="SAM" id="MobiDB-lite"/>
    </source>
</evidence>
<keyword evidence="13" id="KW-0539">Nucleus</keyword>
<dbReference type="SUPFAM" id="SSF47676">
    <property type="entry name" value="Conserved domain common to transcription factors TFIIS, elongin A, CRSP70"/>
    <property type="match status" value="1"/>
</dbReference>
<keyword evidence="11" id="KW-0805">Transcription regulation</keyword>
<dbReference type="InterPro" id="IPR006560">
    <property type="entry name" value="AWS_dom"/>
</dbReference>
<dbReference type="InterPro" id="IPR003616">
    <property type="entry name" value="Post-SET_dom"/>
</dbReference>
<feature type="compositionally biased region" description="Pro residues" evidence="17">
    <location>
        <begin position="880"/>
        <end position="893"/>
    </location>
</feature>
<sequence>MTNNTIPTSPEVVEAIEDLKIKSEISDNDPTSTPLPNFQHSLDSSIATENNTPLKNLSPSQVLKNENSADPKIESPIKEETMGGDIMIKSDPGKPVKLSRTASQKIPKRNLPLYTDLPDKTAEATSIFSVIDDCTYQNKNLGLTDDDSFECECSPEWDGHQNLACGESCLNRMMRVECINGCNCGDDCQNQRFQKRAWADVSVIQTDKKGYGLRADSNLQPDDFIFEYVGEVIAEGEFQKRRRRYDEEGIKHFYFMSLSTREFIDATKKGNLGRFCNHSCNPNCYVDKWIVGDKLRMGIFAKRHVEAGEELVFNYNVDRYGADPQPCYCGEPMCLGFLGGKTQTDKSTKLSDLTIAALGLEDADAWDDALIRKPRKRKTGEDDEEYVNEMQPKPLATADAMAKVMTTLLQCKEKWITVKLLTRLQRAEGKEPMYLVLKMHGYQALKSALSAWRDDANVVLQVLDVLFRLPRSTKNKIEDSKIEATLTSVLSENEDEKVQEKGKALLEDWNNLETAYRIGRKKRDPNAAPEINIFSQRRPRSRSPPKEEKPKSPPRGPAAPTGPKNSVPQRNMMYRPPTKPRIRTPGLPAGWFTAQDQNGKTYYYSSSGKTRWDFPSEPANFVPPPPPPSLKRDDGLDAIIKKIQEESEAKKVAEAEAKRAELAEKAAAEAAKSAKKEKWESLPIEKQKKIYENTVFPRVKAVLDKYRKEIPKEKYKEYFRQLVKKFVESDYKAGRVKDPRRLEDKQKKAIKEYCSTFMKKAVAKQKEYEKHKAAKKHAQETSATPSGSAQTPNGIANLTPVGEDTPIKNEDMRDKDSISDIDAAIDASDDEIQQSKESTTPLTPNQELDGLKRKRETEPDLDLPMDIPGTPNKRLRSETPPSPPPPPPPPPPAEEASPLLSTSGFASPGSNGKKRKMDDDMADDNDEENDINRASPIKRARSNTPETNTGSKDGQ</sequence>
<comment type="catalytic activity">
    <reaction evidence="15">
        <text>L-lysyl(36)-[histone H3] + 3 S-adenosyl-L-methionine = N(6),N(6),N(6)-trimethyl-L-lysyl(36)-[histone H3] + 3 S-adenosyl-L-homocysteine + 3 H(+)</text>
        <dbReference type="Rhea" id="RHEA:60324"/>
        <dbReference type="Rhea" id="RHEA-COMP:9785"/>
        <dbReference type="Rhea" id="RHEA-COMP:15536"/>
        <dbReference type="ChEBI" id="CHEBI:15378"/>
        <dbReference type="ChEBI" id="CHEBI:29969"/>
        <dbReference type="ChEBI" id="CHEBI:57856"/>
        <dbReference type="ChEBI" id="CHEBI:59789"/>
        <dbReference type="ChEBI" id="CHEBI:61961"/>
        <dbReference type="EC" id="2.1.1.359"/>
    </reaction>
</comment>
<protein>
    <recommendedName>
        <fullName evidence="5">Histone-lysine N-methyltransferase, H3 lysine-36 specific</fullName>
        <ecNumber evidence="4">2.1.1.359</ecNumber>
    </recommendedName>
    <alternativeName>
        <fullName evidence="14">SET domain-containing protein 2</fullName>
    </alternativeName>
</protein>
<dbReference type="SUPFAM" id="SSF82199">
    <property type="entry name" value="SET domain"/>
    <property type="match status" value="1"/>
</dbReference>
<evidence type="ECO:0000256" key="2">
    <source>
        <dbReference type="ARBA" id="ARBA00004123"/>
    </source>
</evidence>
<dbReference type="SMART" id="SM00508">
    <property type="entry name" value="PostSET"/>
    <property type="match status" value="1"/>
</dbReference>
<dbReference type="InterPro" id="IPR046341">
    <property type="entry name" value="SET_dom_sf"/>
</dbReference>
<feature type="domain" description="WW" evidence="18">
    <location>
        <begin position="585"/>
        <end position="617"/>
    </location>
</feature>
<keyword evidence="6" id="KW-0158">Chromosome</keyword>
<dbReference type="InterPro" id="IPR035441">
    <property type="entry name" value="TFIIS/LEDGF_dom_sf"/>
</dbReference>
<dbReference type="PANTHER" id="PTHR22884">
    <property type="entry name" value="SET DOMAIN PROTEINS"/>
    <property type="match status" value="1"/>
</dbReference>
<dbReference type="AlphaFoldDB" id="A0A8H3FG20"/>
<dbReference type="PROSITE" id="PS50868">
    <property type="entry name" value="POST_SET"/>
    <property type="match status" value="1"/>
</dbReference>
<feature type="region of interest" description="Disordered" evidence="17">
    <location>
        <begin position="765"/>
        <end position="955"/>
    </location>
</feature>
<dbReference type="OrthoDB" id="422362at2759"/>
<keyword evidence="8" id="KW-0489">Methyltransferase</keyword>
<dbReference type="GO" id="GO:0006355">
    <property type="term" value="P:regulation of DNA-templated transcription"/>
    <property type="evidence" value="ECO:0007669"/>
    <property type="project" value="InterPro"/>
</dbReference>
<evidence type="ECO:0000256" key="11">
    <source>
        <dbReference type="ARBA" id="ARBA00023015"/>
    </source>
</evidence>
<evidence type="ECO:0000256" key="15">
    <source>
        <dbReference type="ARBA" id="ARBA00047545"/>
    </source>
</evidence>
<dbReference type="PROSITE" id="PS51215">
    <property type="entry name" value="AWS"/>
    <property type="match status" value="1"/>
</dbReference>
<evidence type="ECO:0000259" key="18">
    <source>
        <dbReference type="PROSITE" id="PS50020"/>
    </source>
</evidence>
<dbReference type="SMART" id="SM00317">
    <property type="entry name" value="SET"/>
    <property type="match status" value="1"/>
</dbReference>
<evidence type="ECO:0000256" key="7">
    <source>
        <dbReference type="ARBA" id="ARBA00022491"/>
    </source>
</evidence>
<keyword evidence="7" id="KW-0678">Repressor</keyword>
<feature type="region of interest" description="Disordered" evidence="17">
    <location>
        <begin position="23"/>
        <end position="68"/>
    </location>
</feature>
<dbReference type="EMBL" id="CAJPDQ010000019">
    <property type="protein sequence ID" value="CAF9923010.1"/>
    <property type="molecule type" value="Genomic_DNA"/>
</dbReference>
<dbReference type="CDD" id="cd00201">
    <property type="entry name" value="WW"/>
    <property type="match status" value="1"/>
</dbReference>
<evidence type="ECO:0000256" key="12">
    <source>
        <dbReference type="ARBA" id="ARBA00023163"/>
    </source>
</evidence>
<accession>A0A8H3FG20</accession>
<proteinExistence type="predicted"/>
<keyword evidence="16" id="KW-0175">Coiled coil</keyword>
<dbReference type="InterPro" id="IPR001202">
    <property type="entry name" value="WW_dom"/>
</dbReference>
<evidence type="ECO:0000256" key="8">
    <source>
        <dbReference type="ARBA" id="ARBA00022603"/>
    </source>
</evidence>
<evidence type="ECO:0000256" key="1">
    <source>
        <dbReference type="ARBA" id="ARBA00003901"/>
    </source>
</evidence>
<dbReference type="InterPro" id="IPR036020">
    <property type="entry name" value="WW_dom_sf"/>
</dbReference>
<evidence type="ECO:0000256" key="10">
    <source>
        <dbReference type="ARBA" id="ARBA00022691"/>
    </source>
</evidence>
<dbReference type="InterPro" id="IPR017923">
    <property type="entry name" value="TFIIS_N"/>
</dbReference>
<dbReference type="Gene3D" id="2.20.70.10">
    <property type="match status" value="1"/>
</dbReference>
<dbReference type="Gene3D" id="2.170.270.10">
    <property type="entry name" value="SET domain"/>
    <property type="match status" value="1"/>
</dbReference>
<dbReference type="PROSITE" id="PS51568">
    <property type="entry name" value="SAM_MT43_SET2_1"/>
    <property type="match status" value="1"/>
</dbReference>
<comment type="function">
    <text evidence="1">Histone methyltransferase that trimethylates histone H3 'Lys-36' forming H3K36me3. Involved in transcription elongation as well as in transcription repression.</text>
</comment>
<keyword evidence="9" id="KW-0808">Transferase</keyword>
<dbReference type="PROSITE" id="PS01159">
    <property type="entry name" value="WW_DOMAIN_1"/>
    <property type="match status" value="1"/>
</dbReference>
<feature type="compositionally biased region" description="Polar residues" evidence="17">
    <location>
        <begin position="899"/>
        <end position="910"/>
    </location>
</feature>
<evidence type="ECO:0000313" key="23">
    <source>
        <dbReference type="Proteomes" id="UP000664169"/>
    </source>
</evidence>
<dbReference type="SUPFAM" id="SSF51045">
    <property type="entry name" value="WW domain"/>
    <property type="match status" value="1"/>
</dbReference>
<evidence type="ECO:0000256" key="13">
    <source>
        <dbReference type="ARBA" id="ARBA00023242"/>
    </source>
</evidence>
<evidence type="ECO:0000259" key="20">
    <source>
        <dbReference type="PROSITE" id="PS50868"/>
    </source>
</evidence>
<gene>
    <name evidence="22" type="ORF">GOMPHAMPRED_002710</name>
</gene>
<evidence type="ECO:0000256" key="4">
    <source>
        <dbReference type="ARBA" id="ARBA00012178"/>
    </source>
</evidence>
<dbReference type="InterPro" id="IPR044437">
    <property type="entry name" value="SETD2/Set2_SET"/>
</dbReference>
<evidence type="ECO:0000256" key="5">
    <source>
        <dbReference type="ARBA" id="ARBA00018028"/>
    </source>
</evidence>
<dbReference type="InterPro" id="IPR025788">
    <property type="entry name" value="Set2_fungi"/>
</dbReference>
<keyword evidence="10" id="KW-0949">S-adenosyl-L-methionine</keyword>
<feature type="compositionally biased region" description="Polar residues" evidence="17">
    <location>
        <begin position="835"/>
        <end position="846"/>
    </location>
</feature>
<keyword evidence="23" id="KW-1185">Reference proteome</keyword>
<reference evidence="22" key="1">
    <citation type="submission" date="2021-03" db="EMBL/GenBank/DDBJ databases">
        <authorList>
            <person name="Tagirdzhanova G."/>
        </authorList>
    </citation>
    <scope>NUCLEOTIDE SEQUENCE</scope>
</reference>
<dbReference type="EC" id="2.1.1.359" evidence="4"/>
<feature type="compositionally biased region" description="Acidic residues" evidence="17">
    <location>
        <begin position="920"/>
        <end position="929"/>
    </location>
</feature>
<dbReference type="FunFam" id="2.170.270.10:FF:000033">
    <property type="entry name" value="Histone-lysine N-methyltransferase"/>
    <property type="match status" value="1"/>
</dbReference>